<keyword evidence="1" id="KW-0812">Transmembrane</keyword>
<dbReference type="SUPFAM" id="SSF53448">
    <property type="entry name" value="Nucleotide-diphospho-sugar transferases"/>
    <property type="match status" value="1"/>
</dbReference>
<keyword evidence="1" id="KW-1133">Transmembrane helix</keyword>
<gene>
    <name evidence="3" type="ORF">SM124_19060</name>
</gene>
<dbReference type="InterPro" id="IPR029044">
    <property type="entry name" value="Nucleotide-diphossugar_trans"/>
</dbReference>
<dbReference type="Gene3D" id="3.90.550.10">
    <property type="entry name" value="Spore Coat Polysaccharide Biosynthesis Protein SpsA, Chain A"/>
    <property type="match status" value="1"/>
</dbReference>
<reference evidence="3 4" key="1">
    <citation type="submission" date="2023-11" db="EMBL/GenBank/DDBJ databases">
        <title>Bacillus jintuensis, isolated from a mudflat on the Beibu Gulf coast.</title>
        <authorList>
            <person name="Li M."/>
        </authorList>
    </citation>
    <scope>NUCLEOTIDE SEQUENCE [LARGE SCALE GENOMIC DNA]</scope>
    <source>
        <strain evidence="3 4">31A1R</strain>
    </source>
</reference>
<dbReference type="PANTHER" id="PTHR43646:SF3">
    <property type="entry name" value="SLR1566 PROTEIN"/>
    <property type="match status" value="1"/>
</dbReference>
<keyword evidence="1" id="KW-0472">Membrane</keyword>
<dbReference type="PANTHER" id="PTHR43646">
    <property type="entry name" value="GLYCOSYLTRANSFERASE"/>
    <property type="match status" value="1"/>
</dbReference>
<dbReference type="Pfam" id="PF00535">
    <property type="entry name" value="Glycos_transf_2"/>
    <property type="match status" value="1"/>
</dbReference>
<organism evidence="3 4">
    <name type="scientific">Robertmurraya mangrovi</name>
    <dbReference type="NCBI Taxonomy" id="3098077"/>
    <lineage>
        <taxon>Bacteria</taxon>
        <taxon>Bacillati</taxon>
        <taxon>Bacillota</taxon>
        <taxon>Bacilli</taxon>
        <taxon>Bacillales</taxon>
        <taxon>Bacillaceae</taxon>
        <taxon>Robertmurraya</taxon>
    </lineage>
</organism>
<keyword evidence="4" id="KW-1185">Reference proteome</keyword>
<name>A0ABU5J336_9BACI</name>
<protein>
    <submittedName>
        <fullName evidence="3">Glycosyltransferase family 2 protein</fullName>
    </submittedName>
</protein>
<accession>A0ABU5J336</accession>
<proteinExistence type="predicted"/>
<dbReference type="RefSeq" id="WP_322448111.1">
    <property type="nucleotide sequence ID" value="NZ_JAXOFX010000016.1"/>
</dbReference>
<evidence type="ECO:0000313" key="4">
    <source>
        <dbReference type="Proteomes" id="UP001290455"/>
    </source>
</evidence>
<feature type="transmembrane region" description="Helical" evidence="1">
    <location>
        <begin position="275"/>
        <end position="298"/>
    </location>
</feature>
<evidence type="ECO:0000256" key="1">
    <source>
        <dbReference type="SAM" id="Phobius"/>
    </source>
</evidence>
<dbReference type="Proteomes" id="UP001290455">
    <property type="component" value="Unassembled WGS sequence"/>
</dbReference>
<comment type="caution">
    <text evidence="3">The sequence shown here is derived from an EMBL/GenBank/DDBJ whole genome shotgun (WGS) entry which is preliminary data.</text>
</comment>
<evidence type="ECO:0000259" key="2">
    <source>
        <dbReference type="Pfam" id="PF00535"/>
    </source>
</evidence>
<evidence type="ECO:0000313" key="3">
    <source>
        <dbReference type="EMBL" id="MDZ5473823.1"/>
    </source>
</evidence>
<dbReference type="CDD" id="cd00761">
    <property type="entry name" value="Glyco_tranf_GTA_type"/>
    <property type="match status" value="1"/>
</dbReference>
<sequence length="367" mass="42204">MNVYIICLFSFLLITIFNILTMPKLNRKSTYLTKNELVSVLVPLRDEERNVIGLIQSLKELTYKNVEFILLDDHSMDQTYSKLRVCINNDNRFNIIKGKELPEGWVGKVFACHQLSKMAKGEYMLFLDADVRVKEDTLEKSINLLKTYRSGLLTGFARFPTDVFLAKLLVPMQHFLVYFHLPNIIANRTKLIPFTAAHGGFMFFDKRVYEKIGGHSAVKASLVEDVHLAREVKRIGKKVTLTNISSHVTCFMYSSNIEVWNGFLKNTFSGVGRSVFSIVLMSVFYFIFYVLPLFLAVGGLFFSRSFYILPLILILTQTLIIDLSSRQGVGRFFYMPLAAGAFIFLMFSSMRRGMNSKGYEWKGRMYE</sequence>
<dbReference type="InterPro" id="IPR001173">
    <property type="entry name" value="Glyco_trans_2-like"/>
</dbReference>
<feature type="transmembrane region" description="Helical" evidence="1">
    <location>
        <begin position="329"/>
        <end position="347"/>
    </location>
</feature>
<feature type="transmembrane region" description="Helical" evidence="1">
    <location>
        <begin position="305"/>
        <end position="323"/>
    </location>
</feature>
<feature type="domain" description="Glycosyltransferase 2-like" evidence="2">
    <location>
        <begin position="39"/>
        <end position="213"/>
    </location>
</feature>
<dbReference type="EMBL" id="JAXOFX010000016">
    <property type="protein sequence ID" value="MDZ5473823.1"/>
    <property type="molecule type" value="Genomic_DNA"/>
</dbReference>